<protein>
    <submittedName>
        <fullName evidence="1">Uncharacterized protein</fullName>
    </submittedName>
</protein>
<keyword evidence="2" id="KW-1185">Reference proteome</keyword>
<dbReference type="Proteomes" id="UP000784294">
    <property type="component" value="Unassembled WGS sequence"/>
</dbReference>
<evidence type="ECO:0000313" key="2">
    <source>
        <dbReference type="Proteomes" id="UP000784294"/>
    </source>
</evidence>
<proteinExistence type="predicted"/>
<accession>A0A3S5B4B0</accession>
<gene>
    <name evidence="1" type="ORF">PXEA_LOCUS26635</name>
</gene>
<organism evidence="1 2">
    <name type="scientific">Protopolystoma xenopodis</name>
    <dbReference type="NCBI Taxonomy" id="117903"/>
    <lineage>
        <taxon>Eukaryota</taxon>
        <taxon>Metazoa</taxon>
        <taxon>Spiralia</taxon>
        <taxon>Lophotrochozoa</taxon>
        <taxon>Platyhelminthes</taxon>
        <taxon>Monogenea</taxon>
        <taxon>Polyopisthocotylea</taxon>
        <taxon>Polystomatidea</taxon>
        <taxon>Polystomatidae</taxon>
        <taxon>Protopolystoma</taxon>
    </lineage>
</organism>
<dbReference type="EMBL" id="CAAALY010245337">
    <property type="protein sequence ID" value="VEL33195.1"/>
    <property type="molecule type" value="Genomic_DNA"/>
</dbReference>
<comment type="caution">
    <text evidence="1">The sequence shown here is derived from an EMBL/GenBank/DDBJ whole genome shotgun (WGS) entry which is preliminary data.</text>
</comment>
<reference evidence="1" key="1">
    <citation type="submission" date="2018-11" db="EMBL/GenBank/DDBJ databases">
        <authorList>
            <consortium name="Pathogen Informatics"/>
        </authorList>
    </citation>
    <scope>NUCLEOTIDE SEQUENCE</scope>
</reference>
<evidence type="ECO:0000313" key="1">
    <source>
        <dbReference type="EMBL" id="VEL33195.1"/>
    </source>
</evidence>
<sequence length="92" mass="10372">MSWLIIFTKAEMVNTKKCIFEKNTCWTQRAAKNRYTGRVSGYRRGMYNGDTPIPPGDMSIEACNELIRGFPGAAMQTHSLSAGQAARRMHQD</sequence>
<dbReference type="AlphaFoldDB" id="A0A3S5B4B0"/>
<name>A0A3S5B4B0_9PLAT</name>